<dbReference type="InterPro" id="IPR004839">
    <property type="entry name" value="Aminotransferase_I/II_large"/>
</dbReference>
<dbReference type="Gene3D" id="3.40.640.10">
    <property type="entry name" value="Type I PLP-dependent aspartate aminotransferase-like (Major domain)"/>
    <property type="match status" value="1"/>
</dbReference>
<organism evidence="4 5">
    <name type="scientific">[Candida] anglica</name>
    <dbReference type="NCBI Taxonomy" id="148631"/>
    <lineage>
        <taxon>Eukaryota</taxon>
        <taxon>Fungi</taxon>
        <taxon>Dikarya</taxon>
        <taxon>Ascomycota</taxon>
        <taxon>Saccharomycotina</taxon>
        <taxon>Pichiomycetes</taxon>
        <taxon>Debaryomycetaceae</taxon>
        <taxon>Kurtzmaniella</taxon>
    </lineage>
</organism>
<evidence type="ECO:0000313" key="4">
    <source>
        <dbReference type="EMBL" id="CAK7896601.1"/>
    </source>
</evidence>
<feature type="domain" description="Aminotransferase class I/classII large" evidence="3">
    <location>
        <begin position="56"/>
        <end position="370"/>
    </location>
</feature>
<dbReference type="InterPro" id="IPR004838">
    <property type="entry name" value="NHTrfase_class1_PyrdxlP-BS"/>
</dbReference>
<accession>A0ABP0E992</accession>
<dbReference type="InterPro" id="IPR015422">
    <property type="entry name" value="PyrdxlP-dep_Trfase_small"/>
</dbReference>
<comment type="similarity">
    <text evidence="1">Belongs to the class-I pyridoxal-phosphate-dependent aminotransferase family.</text>
</comment>
<protein>
    <recommendedName>
        <fullName evidence="3">Aminotransferase class I/classII large domain-containing protein</fullName>
    </recommendedName>
</protein>
<dbReference type="Gene3D" id="3.90.1150.10">
    <property type="entry name" value="Aspartate Aminotransferase, domain 1"/>
    <property type="match status" value="1"/>
</dbReference>
<keyword evidence="5" id="KW-1185">Reference proteome</keyword>
<dbReference type="PANTHER" id="PTHR43510:SF1">
    <property type="entry name" value="AMINOTRANSFERASE FUNCTION, HYPOTHETICAL (EUROFUNG)"/>
    <property type="match status" value="1"/>
</dbReference>
<reference evidence="4 5" key="1">
    <citation type="submission" date="2024-01" db="EMBL/GenBank/DDBJ databases">
        <authorList>
            <consortium name="Genoscope - CEA"/>
            <person name="William W."/>
        </authorList>
    </citation>
    <scope>NUCLEOTIDE SEQUENCE [LARGE SCALE GENOMIC DNA]</scope>
    <source>
        <strain evidence="4 5">29B2s-10</strain>
    </source>
</reference>
<name>A0ABP0E992_9ASCO</name>
<evidence type="ECO:0000259" key="3">
    <source>
        <dbReference type="Pfam" id="PF00155"/>
    </source>
</evidence>
<proteinExistence type="inferred from homology"/>
<sequence length="382" mass="42799">MVKQEDFAVEQYMDKYEKYVKYNMGETCCYSLSIDEINELAGGDANDVSSLSQDLLSTRLTYGHITGSPELKNAITNLYQGTGLTSDGIVVTNGAIGANFLSFYGIVDKGDHVVVVDPTYQQLSSVPKMFGGNVDLFELKYEDQYQPDLAKLDKLVTPNTKLVVINNPNNPTGVVWGDDILSQIVDICSKNDTYLLCDEVYRPLYHSVDHSPSSILSFGYEKAISTSSISKAFSLAGLRLGWIATNDSHLVREFLSKRDYNTISISIIDDKLATYALNHYEKILEKNYKLCQENLEVIDKYINESKGLLEWIRPQGGSTCFIKVNKKDIDTYKLACDLAEKEGVLLVPGEVFNHRGYLRVGFGNSKEDLEVGFPILQKYLEQ</sequence>
<dbReference type="Pfam" id="PF00155">
    <property type="entry name" value="Aminotran_1_2"/>
    <property type="match status" value="1"/>
</dbReference>
<dbReference type="CDD" id="cd00609">
    <property type="entry name" value="AAT_like"/>
    <property type="match status" value="1"/>
</dbReference>
<evidence type="ECO:0000256" key="2">
    <source>
        <dbReference type="ARBA" id="ARBA00022898"/>
    </source>
</evidence>
<dbReference type="Proteomes" id="UP001497600">
    <property type="component" value="Chromosome B"/>
</dbReference>
<keyword evidence="2" id="KW-0663">Pyridoxal phosphate</keyword>
<evidence type="ECO:0000313" key="5">
    <source>
        <dbReference type="Proteomes" id="UP001497600"/>
    </source>
</evidence>
<dbReference type="InterPro" id="IPR015424">
    <property type="entry name" value="PyrdxlP-dep_Trfase"/>
</dbReference>
<dbReference type="SUPFAM" id="SSF53383">
    <property type="entry name" value="PLP-dependent transferases"/>
    <property type="match status" value="1"/>
</dbReference>
<gene>
    <name evidence="4" type="ORF">CAAN4_B05820</name>
</gene>
<evidence type="ECO:0000256" key="1">
    <source>
        <dbReference type="ARBA" id="ARBA00007441"/>
    </source>
</evidence>
<dbReference type="PROSITE" id="PS00105">
    <property type="entry name" value="AA_TRANSFER_CLASS_1"/>
    <property type="match status" value="1"/>
</dbReference>
<dbReference type="PANTHER" id="PTHR43510">
    <property type="entry name" value="AMINOTRANSFERASE FUNCTION, HYPOTHETICAL (EUROFUNG)"/>
    <property type="match status" value="1"/>
</dbReference>
<dbReference type="InterPro" id="IPR015421">
    <property type="entry name" value="PyrdxlP-dep_Trfase_major"/>
</dbReference>
<dbReference type="EMBL" id="OZ004254">
    <property type="protein sequence ID" value="CAK7896601.1"/>
    <property type="molecule type" value="Genomic_DNA"/>
</dbReference>